<comment type="caution">
    <text evidence="2">The sequence shown here is derived from an EMBL/GenBank/DDBJ whole genome shotgun (WGS) entry which is preliminary data.</text>
</comment>
<dbReference type="AlphaFoldDB" id="L8JHM2"/>
<feature type="transmembrane region" description="Helical" evidence="1">
    <location>
        <begin position="17"/>
        <end position="38"/>
    </location>
</feature>
<reference evidence="2 3" key="1">
    <citation type="submission" date="2012-12" db="EMBL/GenBank/DDBJ databases">
        <title>Genome assembly of Fulvivirga imtechensis AK7.</title>
        <authorList>
            <person name="Nupur N."/>
            <person name="Khatri I."/>
            <person name="Kumar R."/>
            <person name="Subramanian S."/>
            <person name="Pinnaka A."/>
        </authorList>
    </citation>
    <scope>NUCLEOTIDE SEQUENCE [LARGE SCALE GENOMIC DNA]</scope>
    <source>
        <strain evidence="2 3">AK7</strain>
    </source>
</reference>
<dbReference type="Proteomes" id="UP000011135">
    <property type="component" value="Unassembled WGS sequence"/>
</dbReference>
<keyword evidence="1" id="KW-0812">Transmembrane</keyword>
<accession>L8JHM2</accession>
<sequence length="39" mass="4570">MVELSFYLFVPAEYETAYFFSILDKFIAAVFASVIYNYS</sequence>
<name>L8JHM2_9BACT</name>
<gene>
    <name evidence="2" type="ORF">C900_00564</name>
</gene>
<keyword evidence="1" id="KW-0472">Membrane</keyword>
<evidence type="ECO:0000313" key="3">
    <source>
        <dbReference type="Proteomes" id="UP000011135"/>
    </source>
</evidence>
<organism evidence="2 3">
    <name type="scientific">Fulvivirga imtechensis AK7</name>
    <dbReference type="NCBI Taxonomy" id="1237149"/>
    <lineage>
        <taxon>Bacteria</taxon>
        <taxon>Pseudomonadati</taxon>
        <taxon>Bacteroidota</taxon>
        <taxon>Cytophagia</taxon>
        <taxon>Cytophagales</taxon>
        <taxon>Fulvivirgaceae</taxon>
        <taxon>Fulvivirga</taxon>
    </lineage>
</organism>
<keyword evidence="3" id="KW-1185">Reference proteome</keyword>
<proteinExistence type="predicted"/>
<evidence type="ECO:0000313" key="2">
    <source>
        <dbReference type="EMBL" id="ELR68300.1"/>
    </source>
</evidence>
<keyword evidence="1" id="KW-1133">Transmembrane helix</keyword>
<evidence type="ECO:0000256" key="1">
    <source>
        <dbReference type="SAM" id="Phobius"/>
    </source>
</evidence>
<protein>
    <submittedName>
        <fullName evidence="2">Uncharacterized protein</fullName>
    </submittedName>
</protein>
<dbReference type="EMBL" id="AMZN01000123">
    <property type="protein sequence ID" value="ELR68300.1"/>
    <property type="molecule type" value="Genomic_DNA"/>
</dbReference>